<dbReference type="EMBL" id="LGST01000081">
    <property type="protein sequence ID" value="KND95409.1"/>
    <property type="molecule type" value="Genomic_DNA"/>
</dbReference>
<dbReference type="Proteomes" id="UP000037122">
    <property type="component" value="Unassembled WGS sequence"/>
</dbReference>
<name>A0A0L0NMZ6_CANAR</name>
<proteinExistence type="predicted"/>
<protein>
    <submittedName>
        <fullName evidence="1">Uncharacterized protein</fullName>
    </submittedName>
</protein>
<evidence type="ECO:0000313" key="1">
    <source>
        <dbReference type="EMBL" id="KND95409.1"/>
    </source>
</evidence>
<gene>
    <name evidence="1" type="ORF">QG37_08355</name>
</gene>
<accession>A0A0L0NMZ6</accession>
<organism evidence="1 2">
    <name type="scientific">Candidozyma auris</name>
    <name type="common">Yeast</name>
    <name type="synonym">Candida auris</name>
    <dbReference type="NCBI Taxonomy" id="498019"/>
    <lineage>
        <taxon>Eukaryota</taxon>
        <taxon>Fungi</taxon>
        <taxon>Dikarya</taxon>
        <taxon>Ascomycota</taxon>
        <taxon>Saccharomycotina</taxon>
        <taxon>Pichiomycetes</taxon>
        <taxon>Metschnikowiaceae</taxon>
        <taxon>Candidozyma</taxon>
    </lineage>
</organism>
<dbReference type="VEuPathDB" id="FungiDB:QG37_08355"/>
<dbReference type="AlphaFoldDB" id="A0A0L0NMZ6"/>
<reference evidence="2" key="1">
    <citation type="journal article" date="2015" name="BMC Genomics">
        <title>Draft genome of a commonly misdiagnosed multidrug resistant pathogen Candida auris.</title>
        <authorList>
            <person name="Chatterjee S."/>
            <person name="Alampalli S.V."/>
            <person name="Nageshan R.K."/>
            <person name="Chettiar S.T."/>
            <person name="Joshi S."/>
            <person name="Tatu U.S."/>
        </authorList>
    </citation>
    <scope>NUCLEOTIDE SEQUENCE [LARGE SCALE GENOMIC DNA]</scope>
    <source>
        <strain evidence="2">6684</strain>
    </source>
</reference>
<comment type="caution">
    <text evidence="1">The sequence shown here is derived from an EMBL/GenBank/DDBJ whole genome shotgun (WGS) entry which is preliminary data.</text>
</comment>
<sequence>MVSSQDACFVLPRVGFFLMGSGLGRLGKCLAPGTEWTAPRVGTQKALALRVVKSWTLETEVDYRWRD</sequence>
<evidence type="ECO:0000313" key="2">
    <source>
        <dbReference type="Proteomes" id="UP000037122"/>
    </source>
</evidence>